<name>A0A0D7E8E4_RHOPL</name>
<dbReference type="Proteomes" id="UP000032515">
    <property type="component" value="Unassembled WGS sequence"/>
</dbReference>
<organism evidence="1 2">
    <name type="scientific">Rhodopseudomonas palustris</name>
    <dbReference type="NCBI Taxonomy" id="1076"/>
    <lineage>
        <taxon>Bacteria</taxon>
        <taxon>Pseudomonadati</taxon>
        <taxon>Pseudomonadota</taxon>
        <taxon>Alphaproteobacteria</taxon>
        <taxon>Hyphomicrobiales</taxon>
        <taxon>Nitrobacteraceae</taxon>
        <taxon>Rhodopseudomonas</taxon>
    </lineage>
</organism>
<comment type="caution">
    <text evidence="1">The sequence shown here is derived from an EMBL/GenBank/DDBJ whole genome shotgun (WGS) entry which is preliminary data.</text>
</comment>
<dbReference type="AlphaFoldDB" id="A0A0D7E8E4"/>
<dbReference type="PATRIC" id="fig|1076.23.peg.5721"/>
<reference evidence="1 2" key="1">
    <citation type="submission" date="2014-11" db="EMBL/GenBank/DDBJ databases">
        <title>Genomics and ecophysiology of heterotrophic nitrogen fixing bacteria isolated from estuarine surface water.</title>
        <authorList>
            <person name="Bentzon-Tilia M."/>
            <person name="Severin I."/>
            <person name="Hansen L.H."/>
            <person name="Riemann L."/>
        </authorList>
    </citation>
    <scope>NUCLEOTIDE SEQUENCE [LARGE SCALE GENOMIC DNA]</scope>
    <source>
        <strain evidence="1 2">BAL398</strain>
    </source>
</reference>
<gene>
    <name evidence="1" type="ORF">OO17_23920</name>
</gene>
<evidence type="ECO:0000313" key="2">
    <source>
        <dbReference type="Proteomes" id="UP000032515"/>
    </source>
</evidence>
<evidence type="ECO:0000313" key="1">
    <source>
        <dbReference type="EMBL" id="KIZ37134.1"/>
    </source>
</evidence>
<proteinExistence type="predicted"/>
<accession>A0A0D7E8E4</accession>
<sequence>MVWRNVDIPFDPLCCPNCGARMRLARIDARPVRRFEEFERHIYRCDDCANISRFVIDKQSWAERRSA</sequence>
<protein>
    <submittedName>
        <fullName evidence="1">Uncharacterized protein</fullName>
    </submittedName>
</protein>
<dbReference type="EMBL" id="JXXE01000544">
    <property type="protein sequence ID" value="KIZ37134.1"/>
    <property type="molecule type" value="Genomic_DNA"/>
</dbReference>